<name>A0A1Y4IH87_PARDI</name>
<dbReference type="Gene3D" id="3.40.50.2000">
    <property type="entry name" value="Glycogen Phosphorylase B"/>
    <property type="match status" value="2"/>
</dbReference>
<dbReference type="AlphaFoldDB" id="A0A1Y4IH87"/>
<sequence length="420" mass="48702">MNILVLAYLLSPNRGSEYSVAWNYVTHMSKRNNLTVLYGASGNHMGDCFEMENYIKLHPIPNVRLIPVYPNRWANLLNWPNRHNFFVYTFYYAYNVWHKQVYKVAKRLIREECFDLIHYVGMIGYREPGYLWKLGLPYIWGPISGTNNASLQLMKHMPIAGRIKLTFRSVVNMIQFHTKLRLKKALKSTDILLTATSENQYKFKNIHHKDSICIPENCITGDVILNESKFINPEKYNIIIIGRLDANKSVGILLEALTQVKHKDLLHIEIVGDGPLKDILQQYAIKHDINSMITWHGQLPRVEAVKIFNSVHLHVITSISEGNPTTIWEAMSYGVPTMSFDHCGMHDIICNKCGVKIPIVKRYEDCVALLAYNIDELLEHPKRFYELAQGTIECACRYTWTERELFLNNLYDILLSQKHS</sequence>
<dbReference type="GO" id="GO:0016757">
    <property type="term" value="F:glycosyltransferase activity"/>
    <property type="evidence" value="ECO:0007669"/>
    <property type="project" value="InterPro"/>
</dbReference>
<dbReference type="RefSeq" id="WP_087344051.1">
    <property type="nucleotide sequence ID" value="NZ_JAQMQD010000005.1"/>
</dbReference>
<accession>A0A1Y4IH87</accession>
<reference evidence="3" key="1">
    <citation type="submission" date="2017-04" db="EMBL/GenBank/DDBJ databases">
        <title>Function of individual gut microbiota members based on whole genome sequencing of pure cultures obtained from chicken caecum.</title>
        <authorList>
            <person name="Medvecky M."/>
            <person name="Cejkova D."/>
            <person name="Polansky O."/>
            <person name="Karasova D."/>
            <person name="Kubasova T."/>
            <person name="Cizek A."/>
            <person name="Rychlik I."/>
        </authorList>
    </citation>
    <scope>NUCLEOTIDE SEQUENCE [LARGE SCALE GENOMIC DNA]</scope>
    <source>
        <strain evidence="3">An199</strain>
    </source>
</reference>
<dbReference type="CDD" id="cd03801">
    <property type="entry name" value="GT4_PimA-like"/>
    <property type="match status" value="1"/>
</dbReference>
<comment type="caution">
    <text evidence="2">The sequence shown here is derived from an EMBL/GenBank/DDBJ whole genome shotgun (WGS) entry which is preliminary data.</text>
</comment>
<feature type="domain" description="Glycosyl transferase family 1" evidence="1">
    <location>
        <begin position="228"/>
        <end position="355"/>
    </location>
</feature>
<dbReference type="EMBL" id="NFJX01000006">
    <property type="protein sequence ID" value="OUP19658.1"/>
    <property type="molecule type" value="Genomic_DNA"/>
</dbReference>
<dbReference type="InterPro" id="IPR001296">
    <property type="entry name" value="Glyco_trans_1"/>
</dbReference>
<proteinExistence type="predicted"/>
<dbReference type="Proteomes" id="UP000195950">
    <property type="component" value="Unassembled WGS sequence"/>
</dbReference>
<organism evidence="2 3">
    <name type="scientific">Parabacteroides distasonis</name>
    <dbReference type="NCBI Taxonomy" id="823"/>
    <lineage>
        <taxon>Bacteria</taxon>
        <taxon>Pseudomonadati</taxon>
        <taxon>Bacteroidota</taxon>
        <taxon>Bacteroidia</taxon>
        <taxon>Bacteroidales</taxon>
        <taxon>Tannerellaceae</taxon>
        <taxon>Parabacteroides</taxon>
    </lineage>
</organism>
<dbReference type="SUPFAM" id="SSF53756">
    <property type="entry name" value="UDP-Glycosyltransferase/glycogen phosphorylase"/>
    <property type="match status" value="1"/>
</dbReference>
<dbReference type="PANTHER" id="PTHR12526:SF637">
    <property type="entry name" value="GLYCOSYLTRANSFERASE EPSF-RELATED"/>
    <property type="match status" value="1"/>
</dbReference>
<dbReference type="Pfam" id="PF00534">
    <property type="entry name" value="Glycos_transf_1"/>
    <property type="match status" value="1"/>
</dbReference>
<evidence type="ECO:0000313" key="2">
    <source>
        <dbReference type="EMBL" id="OUP19658.1"/>
    </source>
</evidence>
<evidence type="ECO:0000259" key="1">
    <source>
        <dbReference type="Pfam" id="PF00534"/>
    </source>
</evidence>
<evidence type="ECO:0000313" key="3">
    <source>
        <dbReference type="Proteomes" id="UP000195950"/>
    </source>
</evidence>
<gene>
    <name evidence="2" type="ORF">B5F32_09070</name>
</gene>
<dbReference type="PANTHER" id="PTHR12526">
    <property type="entry name" value="GLYCOSYLTRANSFERASE"/>
    <property type="match status" value="1"/>
</dbReference>
<protein>
    <recommendedName>
        <fullName evidence="1">Glycosyl transferase family 1 domain-containing protein</fullName>
    </recommendedName>
</protein>